<keyword evidence="9" id="KW-0820">tRNA-binding</keyword>
<keyword evidence="3 9" id="KW-0699">rRNA-binding</keyword>
<dbReference type="GO" id="GO:0000049">
    <property type="term" value="F:tRNA binding"/>
    <property type="evidence" value="ECO:0007669"/>
    <property type="project" value="UniProtKB-KW"/>
</dbReference>
<keyword evidence="6 9" id="KW-0689">Ribosomal protein</keyword>
<dbReference type="InterPro" id="IPR023674">
    <property type="entry name" value="Ribosomal_uL1-like"/>
</dbReference>
<evidence type="ECO:0000256" key="5">
    <source>
        <dbReference type="ARBA" id="ARBA00022884"/>
    </source>
</evidence>
<evidence type="ECO:0000256" key="4">
    <source>
        <dbReference type="ARBA" id="ARBA00022845"/>
    </source>
</evidence>
<dbReference type="GO" id="GO:0003735">
    <property type="term" value="F:structural constituent of ribosome"/>
    <property type="evidence" value="ECO:0007669"/>
    <property type="project" value="InterPro"/>
</dbReference>
<keyword evidence="12" id="KW-1185">Reference proteome</keyword>
<evidence type="ECO:0000256" key="6">
    <source>
        <dbReference type="ARBA" id="ARBA00022980"/>
    </source>
</evidence>
<dbReference type="InterPro" id="IPR016095">
    <property type="entry name" value="Ribosomal_uL1_3-a/b-sand"/>
</dbReference>
<dbReference type="InterPro" id="IPR005878">
    <property type="entry name" value="Ribosom_uL1_bac-type"/>
</dbReference>
<protein>
    <recommendedName>
        <fullName evidence="8 9">Large ribosomal subunit protein uL1</fullName>
    </recommendedName>
</protein>
<comment type="function">
    <text evidence="9">Binds directly to 23S rRNA. The L1 stalk is quite mobile in the ribosome, and is involved in E site tRNA release.</text>
</comment>
<accession>A0A6I1FBM4</accession>
<evidence type="ECO:0000256" key="10">
    <source>
        <dbReference type="RuleBase" id="RU000659"/>
    </source>
</evidence>
<evidence type="ECO:0000256" key="2">
    <source>
        <dbReference type="ARBA" id="ARBA00022491"/>
    </source>
</evidence>
<dbReference type="Gene3D" id="3.30.190.20">
    <property type="match status" value="1"/>
</dbReference>
<gene>
    <name evidence="9" type="primary">rplA</name>
    <name evidence="11" type="ORF">F9802_16920</name>
</gene>
<dbReference type="RefSeq" id="WP_152154074.1">
    <property type="nucleotide sequence ID" value="NZ_WEIO01000012.1"/>
</dbReference>
<dbReference type="Pfam" id="PF00687">
    <property type="entry name" value="Ribosomal_L1"/>
    <property type="match status" value="1"/>
</dbReference>
<dbReference type="InterPro" id="IPR028364">
    <property type="entry name" value="Ribosomal_uL1/biogenesis"/>
</dbReference>
<comment type="subunit">
    <text evidence="9">Part of the 50S ribosomal subunit.</text>
</comment>
<name>A0A6I1FBM4_9BACI</name>
<dbReference type="Gene3D" id="3.40.50.790">
    <property type="match status" value="1"/>
</dbReference>
<dbReference type="PIRSF" id="PIRSF002155">
    <property type="entry name" value="Ribosomal_L1"/>
    <property type="match status" value="1"/>
</dbReference>
<dbReference type="GO" id="GO:0006417">
    <property type="term" value="P:regulation of translation"/>
    <property type="evidence" value="ECO:0007669"/>
    <property type="project" value="UniProtKB-KW"/>
</dbReference>
<dbReference type="PANTHER" id="PTHR36427:SF3">
    <property type="entry name" value="LARGE RIBOSOMAL SUBUNIT PROTEIN UL1M"/>
    <property type="match status" value="1"/>
</dbReference>
<keyword evidence="7 9" id="KW-0687">Ribonucleoprotein</keyword>
<proteinExistence type="inferred from homology"/>
<evidence type="ECO:0000256" key="9">
    <source>
        <dbReference type="HAMAP-Rule" id="MF_01318"/>
    </source>
</evidence>
<keyword evidence="5 9" id="KW-0694">RNA-binding</keyword>
<comment type="similarity">
    <text evidence="1 9 10">Belongs to the universal ribosomal protein uL1 family.</text>
</comment>
<dbReference type="GO" id="GO:0015934">
    <property type="term" value="C:large ribosomal subunit"/>
    <property type="evidence" value="ECO:0007669"/>
    <property type="project" value="InterPro"/>
</dbReference>
<evidence type="ECO:0000313" key="11">
    <source>
        <dbReference type="EMBL" id="KAB7704596.1"/>
    </source>
</evidence>
<dbReference type="PANTHER" id="PTHR36427">
    <property type="entry name" value="54S RIBOSOMAL PROTEIN L1, MITOCHONDRIAL"/>
    <property type="match status" value="1"/>
</dbReference>
<dbReference type="GO" id="GO:0019843">
    <property type="term" value="F:rRNA binding"/>
    <property type="evidence" value="ECO:0007669"/>
    <property type="project" value="UniProtKB-UniRule"/>
</dbReference>
<keyword evidence="2 9" id="KW-0678">Repressor</keyword>
<reference evidence="11 12" key="1">
    <citation type="submission" date="2019-10" db="EMBL/GenBank/DDBJ databases">
        <title>Bacillus aerolatum sp. nov., isolated from bioaerosol of sport playgrounds.</title>
        <authorList>
            <person name="Chen P."/>
            <person name="Zhang G."/>
        </authorList>
    </citation>
    <scope>NUCLEOTIDE SEQUENCE [LARGE SCALE GENOMIC DNA]</scope>
    <source>
        <strain evidence="11 12">CX253</strain>
    </source>
</reference>
<dbReference type="GO" id="GO:0006412">
    <property type="term" value="P:translation"/>
    <property type="evidence" value="ECO:0007669"/>
    <property type="project" value="UniProtKB-UniRule"/>
</dbReference>
<dbReference type="NCBIfam" id="TIGR01169">
    <property type="entry name" value="rplA_bact"/>
    <property type="match status" value="1"/>
</dbReference>
<evidence type="ECO:0000256" key="1">
    <source>
        <dbReference type="ARBA" id="ARBA00010531"/>
    </source>
</evidence>
<dbReference type="AlphaFoldDB" id="A0A6I1FBM4"/>
<evidence type="ECO:0000256" key="7">
    <source>
        <dbReference type="ARBA" id="ARBA00023274"/>
    </source>
</evidence>
<dbReference type="EMBL" id="WEIO01000012">
    <property type="protein sequence ID" value="KAB7704596.1"/>
    <property type="molecule type" value="Genomic_DNA"/>
</dbReference>
<dbReference type="SUPFAM" id="SSF56808">
    <property type="entry name" value="Ribosomal protein L1"/>
    <property type="match status" value="1"/>
</dbReference>
<dbReference type="Proteomes" id="UP000429595">
    <property type="component" value="Unassembled WGS sequence"/>
</dbReference>
<dbReference type="InterPro" id="IPR023673">
    <property type="entry name" value="Ribosomal_uL1_CS"/>
</dbReference>
<dbReference type="CDD" id="cd00403">
    <property type="entry name" value="Ribosomal_L1"/>
    <property type="match status" value="1"/>
</dbReference>
<dbReference type="HAMAP" id="MF_01318_B">
    <property type="entry name" value="Ribosomal_uL1_B"/>
    <property type="match status" value="1"/>
</dbReference>
<evidence type="ECO:0000313" key="12">
    <source>
        <dbReference type="Proteomes" id="UP000429595"/>
    </source>
</evidence>
<evidence type="ECO:0000256" key="8">
    <source>
        <dbReference type="ARBA" id="ARBA00035241"/>
    </source>
</evidence>
<sequence>MAKKGKNFQEAAKLVDRTTAYGLDEAVELVKKTNFAKFDATVEAAFRLGVDPKKADQQIRGAVVLPNGTGKTQKVLVFAKGEKAKEAEAAGADYVGDADFITKIQQGWFEFDVIVATPDMMGEVGKLGRVLGPKGLMPNPKTGTVTFDVTKAVEEIKAGKVEYRVDKAGNIHVPIGKVSFDNEKLVENFNAIFETMLKAKPSAAKGTYMKNVTITSTMGPGIKVDPSSVVAVN</sequence>
<evidence type="ECO:0000256" key="3">
    <source>
        <dbReference type="ARBA" id="ARBA00022730"/>
    </source>
</evidence>
<comment type="function">
    <text evidence="9">Protein L1 is also a translational repressor protein, it controls the translation of the L11 operon by binding to its mRNA.</text>
</comment>
<comment type="caution">
    <text evidence="11">The sequence shown here is derived from an EMBL/GenBank/DDBJ whole genome shotgun (WGS) entry which is preliminary data.</text>
</comment>
<dbReference type="PROSITE" id="PS01199">
    <property type="entry name" value="RIBOSOMAL_L1"/>
    <property type="match status" value="1"/>
</dbReference>
<organism evidence="11 12">
    <name type="scientific">Bacillus aerolatus</name>
    <dbReference type="NCBI Taxonomy" id="2653354"/>
    <lineage>
        <taxon>Bacteria</taxon>
        <taxon>Bacillati</taxon>
        <taxon>Bacillota</taxon>
        <taxon>Bacilli</taxon>
        <taxon>Bacillales</taxon>
        <taxon>Bacillaceae</taxon>
        <taxon>Bacillus</taxon>
    </lineage>
</organism>
<dbReference type="FunFam" id="3.40.50.790:FF:000001">
    <property type="entry name" value="50S ribosomal protein L1"/>
    <property type="match status" value="1"/>
</dbReference>
<dbReference type="InterPro" id="IPR002143">
    <property type="entry name" value="Ribosomal_uL1"/>
</dbReference>
<keyword evidence="4 9" id="KW-0810">Translation regulation</keyword>